<evidence type="ECO:0000313" key="2">
    <source>
        <dbReference type="EMBL" id="PNY69268.1"/>
    </source>
</evidence>
<reference evidence="1 3" key="1">
    <citation type="journal article" date="2017" name="Front. Cell. Infect. Microbiol.">
        <title>Chaperone-usher pili loci of human colonization factor-negative enterotoxigenic Escherichia coli.</title>
        <authorList>
            <person name="Del Canto F."/>
            <person name="Vidal R."/>
            <person name="Stine O.C."/>
            <person name="Pop M."/>
        </authorList>
    </citation>
    <scope>NUCLEOTIDE SEQUENCE [LARGE SCALE GENOMIC DNA]</scope>
    <source>
        <strain evidence="1 3">700324</strain>
    </source>
</reference>
<organism evidence="2 4">
    <name type="scientific">Escherichia coli</name>
    <dbReference type="NCBI Taxonomy" id="562"/>
    <lineage>
        <taxon>Bacteria</taxon>
        <taxon>Pseudomonadati</taxon>
        <taxon>Pseudomonadota</taxon>
        <taxon>Gammaproteobacteria</taxon>
        <taxon>Enterobacterales</taxon>
        <taxon>Enterobacteriaceae</taxon>
        <taxon>Escherichia</taxon>
    </lineage>
</organism>
<name>A0A0L7AGC6_ECOLX</name>
<comment type="caution">
    <text evidence="2">The sequence shown here is derived from an EMBL/GenBank/DDBJ whole genome shotgun (WGS) entry which is preliminary data.</text>
</comment>
<sequence>MLQSSTDKVCNVLVKKVRYLKDVRKITKMMNGKLIYSWFKWPCSEFFSLNYKLAKRIYFITFTYNKG</sequence>
<evidence type="ECO:0000313" key="4">
    <source>
        <dbReference type="Proteomes" id="UP000236598"/>
    </source>
</evidence>
<accession>A0A0L7AGC6</accession>
<gene>
    <name evidence="1" type="ORF">AWP47_01710</name>
    <name evidence="2" type="ORF">C2M16_02615</name>
</gene>
<protein>
    <submittedName>
        <fullName evidence="2">Uncharacterized protein</fullName>
    </submittedName>
</protein>
<dbReference type="AlphaFoldDB" id="A0A0L7AGC6"/>
<reference evidence="2 4" key="2">
    <citation type="submission" date="2018-01" db="EMBL/GenBank/DDBJ databases">
        <title>Draft Genomic Sequencing Of Potential Extraintestinal Pathogenic Escherichia coli B8S18 Isolated From Retail Chicken Skin.</title>
        <authorList>
            <person name="Xu A."/>
            <person name="Tilman S."/>
            <person name="Wisser-Parker K."/>
            <person name="Sheen S."/>
            <person name="Sommers C."/>
        </authorList>
    </citation>
    <scope>NUCLEOTIDE SEQUENCE [LARGE SCALE GENOMIC DNA]</scope>
    <source>
        <strain evidence="2 4">B8S18Com</strain>
    </source>
</reference>
<dbReference type="EMBL" id="PPHQ01000002">
    <property type="protein sequence ID" value="PNY69268.1"/>
    <property type="molecule type" value="Genomic_DNA"/>
</dbReference>
<dbReference type="Proteomes" id="UP000236598">
    <property type="component" value="Unassembled WGS sequence"/>
</dbReference>
<dbReference type="Proteomes" id="UP000185794">
    <property type="component" value="Unassembled WGS sequence"/>
</dbReference>
<dbReference type="RefSeq" id="WP_001353412.1">
    <property type="nucleotide sequence ID" value="NZ_ABACVG020000001.1"/>
</dbReference>
<evidence type="ECO:0000313" key="3">
    <source>
        <dbReference type="Proteomes" id="UP000185794"/>
    </source>
</evidence>
<evidence type="ECO:0000313" key="1">
    <source>
        <dbReference type="EMBL" id="OKV16767.1"/>
    </source>
</evidence>
<proteinExistence type="predicted"/>
<dbReference type="EMBL" id="LRKC01000056">
    <property type="protein sequence ID" value="OKV16767.1"/>
    <property type="molecule type" value="Genomic_DNA"/>
</dbReference>